<accession>A0A0E0QEF8</accession>
<sequence length="62" mass="7138">MTELQKIGVSIKCFPKKEISDRECHAMNYRSNSSQGHEEPVYRIGVAKQPEEWKWLLVGAGF</sequence>
<reference evidence="2" key="1">
    <citation type="submission" date="2013-06" db="EMBL/GenBank/DDBJ databases">
        <authorList>
            <person name="Zhao Q."/>
        </authorList>
    </citation>
    <scope>NUCLEOTIDE SEQUENCE</scope>
    <source>
        <strain evidence="2">cv. W1943</strain>
    </source>
</reference>
<evidence type="ECO:0000313" key="1">
    <source>
        <dbReference type="EnsemblPlants" id="ORUFI08G03510.1"/>
    </source>
</evidence>
<dbReference type="AlphaFoldDB" id="A0A0E0QEF8"/>
<keyword evidence="2" id="KW-1185">Reference proteome</keyword>
<protein>
    <submittedName>
        <fullName evidence="1">Uncharacterized protein</fullName>
    </submittedName>
</protein>
<proteinExistence type="predicted"/>
<dbReference type="Proteomes" id="UP000008022">
    <property type="component" value="Unassembled WGS sequence"/>
</dbReference>
<reference evidence="1" key="2">
    <citation type="submission" date="2015-06" db="UniProtKB">
        <authorList>
            <consortium name="EnsemblPlants"/>
        </authorList>
    </citation>
    <scope>IDENTIFICATION</scope>
</reference>
<dbReference type="EnsemblPlants" id="ORUFI08G03510.1">
    <property type="protein sequence ID" value="ORUFI08G03510.1"/>
    <property type="gene ID" value="ORUFI08G03510"/>
</dbReference>
<dbReference type="HOGENOM" id="CLU_2908145_0_0_1"/>
<name>A0A0E0QEF8_ORYRU</name>
<organism evidence="1 2">
    <name type="scientific">Oryza rufipogon</name>
    <name type="common">Brownbeard rice</name>
    <name type="synonym">Asian wild rice</name>
    <dbReference type="NCBI Taxonomy" id="4529"/>
    <lineage>
        <taxon>Eukaryota</taxon>
        <taxon>Viridiplantae</taxon>
        <taxon>Streptophyta</taxon>
        <taxon>Embryophyta</taxon>
        <taxon>Tracheophyta</taxon>
        <taxon>Spermatophyta</taxon>
        <taxon>Magnoliopsida</taxon>
        <taxon>Liliopsida</taxon>
        <taxon>Poales</taxon>
        <taxon>Poaceae</taxon>
        <taxon>BOP clade</taxon>
        <taxon>Oryzoideae</taxon>
        <taxon>Oryzeae</taxon>
        <taxon>Oryzinae</taxon>
        <taxon>Oryza</taxon>
    </lineage>
</organism>
<evidence type="ECO:0000313" key="2">
    <source>
        <dbReference type="Proteomes" id="UP000008022"/>
    </source>
</evidence>
<dbReference type="Gramene" id="ORUFI08G03510.1">
    <property type="protein sequence ID" value="ORUFI08G03510.1"/>
    <property type="gene ID" value="ORUFI08G03510"/>
</dbReference>